<dbReference type="RefSeq" id="WP_091210285.1">
    <property type="nucleotide sequence ID" value="NZ_FOCL01000002.1"/>
</dbReference>
<evidence type="ECO:0000256" key="1">
    <source>
        <dbReference type="SAM" id="Phobius"/>
    </source>
</evidence>
<sequence length="172" mass="19559">MPKLHLVYNYLDDYSDLTIPFIVGLVLALFVFATLSYYFKKENLITHIFELLGGDEAWNGALFGSFFIGGIFFLIGGLIIPNFLNLRKVYTNHQLTFITGKVTDFDPMPYTGHANEFFKVKNVPFQFSDYETGIGGYHNAASHGGVFKEGLYVRIGYYHTSDRNLILTLETQ</sequence>
<feature type="transmembrane region" description="Helical" evidence="1">
    <location>
        <begin position="20"/>
        <end position="39"/>
    </location>
</feature>
<dbReference type="AlphaFoldDB" id="A0A1H8F5F6"/>
<reference evidence="3" key="1">
    <citation type="submission" date="2016-10" db="EMBL/GenBank/DDBJ databases">
        <authorList>
            <person name="Varghese N."/>
            <person name="Submissions S."/>
        </authorList>
    </citation>
    <scope>NUCLEOTIDE SEQUENCE [LARGE SCALE GENOMIC DNA]</scope>
    <source>
        <strain evidence="3">Gh-48</strain>
    </source>
</reference>
<proteinExistence type="predicted"/>
<keyword evidence="1" id="KW-0472">Membrane</keyword>
<dbReference type="STRING" id="551995.SAMN05192574_102957"/>
<keyword evidence="1" id="KW-1133">Transmembrane helix</keyword>
<dbReference type="EMBL" id="FOCL01000002">
    <property type="protein sequence ID" value="SEN26664.1"/>
    <property type="molecule type" value="Genomic_DNA"/>
</dbReference>
<evidence type="ECO:0000313" key="3">
    <source>
        <dbReference type="Proteomes" id="UP000198942"/>
    </source>
</evidence>
<gene>
    <name evidence="2" type="ORF">SAMN05192574_102957</name>
</gene>
<organism evidence="2 3">
    <name type="scientific">Mucilaginibacter gossypiicola</name>
    <dbReference type="NCBI Taxonomy" id="551995"/>
    <lineage>
        <taxon>Bacteria</taxon>
        <taxon>Pseudomonadati</taxon>
        <taxon>Bacteroidota</taxon>
        <taxon>Sphingobacteriia</taxon>
        <taxon>Sphingobacteriales</taxon>
        <taxon>Sphingobacteriaceae</taxon>
        <taxon>Mucilaginibacter</taxon>
    </lineage>
</organism>
<dbReference type="OrthoDB" id="795060at2"/>
<evidence type="ECO:0000313" key="2">
    <source>
        <dbReference type="EMBL" id="SEN26664.1"/>
    </source>
</evidence>
<keyword evidence="3" id="KW-1185">Reference proteome</keyword>
<dbReference type="Proteomes" id="UP000198942">
    <property type="component" value="Unassembled WGS sequence"/>
</dbReference>
<accession>A0A1H8F5F6</accession>
<name>A0A1H8F5F6_9SPHI</name>
<feature type="transmembrane region" description="Helical" evidence="1">
    <location>
        <begin position="60"/>
        <end position="84"/>
    </location>
</feature>
<protein>
    <submittedName>
        <fullName evidence="2">Uncharacterized protein</fullName>
    </submittedName>
</protein>
<keyword evidence="1" id="KW-0812">Transmembrane</keyword>